<proteinExistence type="inferred from homology"/>
<evidence type="ECO:0000313" key="6">
    <source>
        <dbReference type="EMBL" id="MDQ0317601.1"/>
    </source>
</evidence>
<evidence type="ECO:0000256" key="3">
    <source>
        <dbReference type="RuleBase" id="RU362073"/>
    </source>
</evidence>
<dbReference type="Proteomes" id="UP001229244">
    <property type="component" value="Unassembled WGS sequence"/>
</dbReference>
<evidence type="ECO:0000259" key="4">
    <source>
        <dbReference type="Pfam" id="PF00669"/>
    </source>
</evidence>
<dbReference type="AlphaFoldDB" id="A0AAE3VU11"/>
<dbReference type="PRINTS" id="PR00207">
    <property type="entry name" value="FLAGELLIN"/>
</dbReference>
<dbReference type="RefSeq" id="WP_306887523.1">
    <property type="nucleotide sequence ID" value="NZ_JAUSUL010000006.1"/>
</dbReference>
<protein>
    <recommendedName>
        <fullName evidence="3">Flagellin</fullName>
    </recommendedName>
</protein>
<dbReference type="EMBL" id="JAUSUL010000006">
    <property type="protein sequence ID" value="MDQ0317601.1"/>
    <property type="molecule type" value="Genomic_DNA"/>
</dbReference>
<keyword evidence="7" id="KW-1185">Reference proteome</keyword>
<feature type="domain" description="Flagellin N-terminal" evidence="4">
    <location>
        <begin position="4"/>
        <end position="138"/>
    </location>
</feature>
<keyword evidence="6" id="KW-0966">Cell projection</keyword>
<comment type="caution">
    <text evidence="6">The sequence shown here is derived from an EMBL/GenBank/DDBJ whole genome shotgun (WGS) entry which is preliminary data.</text>
</comment>
<keyword evidence="2 3" id="KW-0975">Bacterial flagellum</keyword>
<dbReference type="GO" id="GO:0005576">
    <property type="term" value="C:extracellular region"/>
    <property type="evidence" value="ECO:0007669"/>
    <property type="project" value="UniProtKB-SubCell"/>
</dbReference>
<comment type="function">
    <text evidence="3">Flagellin is the subunit protein which polymerizes to form the filaments of bacterial flagella.</text>
</comment>
<dbReference type="InterPro" id="IPR001029">
    <property type="entry name" value="Flagellin_N"/>
</dbReference>
<dbReference type="PANTHER" id="PTHR42792">
    <property type="entry name" value="FLAGELLIN"/>
    <property type="match status" value="1"/>
</dbReference>
<dbReference type="PANTHER" id="PTHR42792:SF2">
    <property type="entry name" value="FLAGELLIN"/>
    <property type="match status" value="1"/>
</dbReference>
<keyword evidence="6" id="KW-0282">Flagellum</keyword>
<name>A0AAE3VU11_9HYPH</name>
<organism evidence="6 7">
    <name type="scientific">Amorphus orientalis</name>
    <dbReference type="NCBI Taxonomy" id="649198"/>
    <lineage>
        <taxon>Bacteria</taxon>
        <taxon>Pseudomonadati</taxon>
        <taxon>Pseudomonadota</taxon>
        <taxon>Alphaproteobacteria</taxon>
        <taxon>Hyphomicrobiales</taxon>
        <taxon>Amorphaceae</taxon>
        <taxon>Amorphus</taxon>
    </lineage>
</organism>
<sequence>MTSINTNTSAMVALQTLRSINNNLDETNNRVSTGLRVNSAADNAAYWSIATTTKSDNGALGAVKDALGLGSASVDTANTGLDTAREALQKIKEKLVTATAPETDKGKLQTEISSLLQGIRSTADSSVISGNNWLSVNNSGDTKDVVVSFSRTGSSIAVDTIQVNIDDFALYEDGTSTGIMDQSRRVANSEFTMSTLTGTPDMTGETVSFDFNGTEVQINAATVAAVGNNDNVVDSAAELAAVYDRAFADAGITGVTTQVDANGVRFSSTESFTVSNVTSVNTAGQAAALGLTNGSSTEAQFERTLGGLTGTPDMTGETLSFDVNGTTVTVDQTVMAGVGNADAVVDTVTELADAYQAALSNAGINNIDVRVDAATNNIVFGSNDEFTISNSRASTPANVGNLGMSDGEATITNGYDAGAVANIDITTASKGEIAGFLKIVDAALLDMTDASTKAGALTSRIESQESFVMALMDANDRAIGTLIDANMEEESTRLKALQTQQQLAVQSLGIANSSSQNVLSLFR</sequence>
<feature type="domain" description="Flagellin C-terminal" evidence="5">
    <location>
        <begin position="437"/>
        <end position="522"/>
    </location>
</feature>
<evidence type="ECO:0000259" key="5">
    <source>
        <dbReference type="Pfam" id="PF00700"/>
    </source>
</evidence>
<comment type="subcellular location">
    <subcellularLocation>
        <location evidence="3">Secreted</location>
    </subcellularLocation>
    <subcellularLocation>
        <location evidence="3">Bacterial flagellum</location>
    </subcellularLocation>
</comment>
<gene>
    <name evidence="6" type="ORF">J2S73_004087</name>
</gene>
<accession>A0AAE3VU11</accession>
<dbReference type="Pfam" id="PF00700">
    <property type="entry name" value="Flagellin_C"/>
    <property type="match status" value="1"/>
</dbReference>
<dbReference type="Pfam" id="PF00669">
    <property type="entry name" value="Flagellin_N"/>
    <property type="match status" value="1"/>
</dbReference>
<dbReference type="Gene3D" id="1.20.1330.10">
    <property type="entry name" value="f41 fragment of flagellin, N-terminal domain"/>
    <property type="match status" value="2"/>
</dbReference>
<dbReference type="SUPFAM" id="SSF64518">
    <property type="entry name" value="Phase 1 flagellin"/>
    <property type="match status" value="1"/>
</dbReference>
<keyword evidence="3" id="KW-0964">Secreted</keyword>
<comment type="similarity">
    <text evidence="1 3">Belongs to the bacterial flagellin family.</text>
</comment>
<reference evidence="6" key="1">
    <citation type="submission" date="2023-07" db="EMBL/GenBank/DDBJ databases">
        <title>Genomic Encyclopedia of Type Strains, Phase IV (KMG-IV): sequencing the most valuable type-strain genomes for metagenomic binning, comparative biology and taxonomic classification.</title>
        <authorList>
            <person name="Goeker M."/>
        </authorList>
    </citation>
    <scope>NUCLEOTIDE SEQUENCE</scope>
    <source>
        <strain evidence="6">DSM 21202</strain>
    </source>
</reference>
<evidence type="ECO:0000313" key="7">
    <source>
        <dbReference type="Proteomes" id="UP001229244"/>
    </source>
</evidence>
<dbReference type="InterPro" id="IPR046358">
    <property type="entry name" value="Flagellin_C"/>
</dbReference>
<keyword evidence="6" id="KW-0969">Cilium</keyword>
<dbReference type="InterPro" id="IPR001492">
    <property type="entry name" value="Flagellin"/>
</dbReference>
<dbReference type="GO" id="GO:0005198">
    <property type="term" value="F:structural molecule activity"/>
    <property type="evidence" value="ECO:0007669"/>
    <property type="project" value="UniProtKB-UniRule"/>
</dbReference>
<evidence type="ECO:0000256" key="1">
    <source>
        <dbReference type="ARBA" id="ARBA00005709"/>
    </source>
</evidence>
<dbReference type="GO" id="GO:0009288">
    <property type="term" value="C:bacterial-type flagellum"/>
    <property type="evidence" value="ECO:0007669"/>
    <property type="project" value="UniProtKB-SubCell"/>
</dbReference>
<evidence type="ECO:0000256" key="2">
    <source>
        <dbReference type="ARBA" id="ARBA00023143"/>
    </source>
</evidence>